<dbReference type="STRING" id="283909.R7VFU8"/>
<dbReference type="Proteomes" id="UP000014760">
    <property type="component" value="Unassembled WGS sequence"/>
</dbReference>
<reference evidence="12" key="3">
    <citation type="submission" date="2015-06" db="UniProtKB">
        <authorList>
            <consortium name="EnsemblMetazoa"/>
        </authorList>
    </citation>
    <scope>IDENTIFICATION</scope>
</reference>
<feature type="region of interest" description="Disordered" evidence="9">
    <location>
        <begin position="375"/>
        <end position="411"/>
    </location>
</feature>
<dbReference type="EMBL" id="AMQN01000547">
    <property type="status" value="NOT_ANNOTATED_CDS"/>
    <property type="molecule type" value="Genomic_DNA"/>
</dbReference>
<evidence type="ECO:0000256" key="1">
    <source>
        <dbReference type="ARBA" id="ARBA00004123"/>
    </source>
</evidence>
<feature type="compositionally biased region" description="Polar residues" evidence="9">
    <location>
        <begin position="294"/>
        <end position="305"/>
    </location>
</feature>
<protein>
    <recommendedName>
        <fullName evidence="10">C2H2-type domain-containing protein</fullName>
    </recommendedName>
</protein>
<evidence type="ECO:0000256" key="3">
    <source>
        <dbReference type="ARBA" id="ARBA00022737"/>
    </source>
</evidence>
<dbReference type="Pfam" id="PF13909">
    <property type="entry name" value="zf-H2C2_5"/>
    <property type="match status" value="1"/>
</dbReference>
<dbReference type="SMART" id="SM00355">
    <property type="entry name" value="ZnF_C2H2"/>
    <property type="match status" value="5"/>
</dbReference>
<evidence type="ECO:0000256" key="8">
    <source>
        <dbReference type="PROSITE-ProRule" id="PRU00042"/>
    </source>
</evidence>
<evidence type="ECO:0000313" key="13">
    <source>
        <dbReference type="Proteomes" id="UP000014760"/>
    </source>
</evidence>
<feature type="region of interest" description="Disordered" evidence="9">
    <location>
        <begin position="94"/>
        <end position="152"/>
    </location>
</feature>
<dbReference type="EMBL" id="KB292506">
    <property type="protein sequence ID" value="ELU17447.1"/>
    <property type="molecule type" value="Genomic_DNA"/>
</dbReference>
<dbReference type="PROSITE" id="PS00028">
    <property type="entry name" value="ZINC_FINGER_C2H2_1"/>
    <property type="match status" value="1"/>
</dbReference>
<dbReference type="OMA" id="HMCEACG"/>
<name>R7VFU8_CAPTE</name>
<keyword evidence="2" id="KW-0479">Metal-binding</keyword>
<keyword evidence="4 8" id="KW-0863">Zinc-finger</keyword>
<feature type="domain" description="C2H2-type" evidence="10">
    <location>
        <begin position="211"/>
        <end position="238"/>
    </location>
</feature>
<dbReference type="GO" id="GO:0000978">
    <property type="term" value="F:RNA polymerase II cis-regulatory region sequence-specific DNA binding"/>
    <property type="evidence" value="ECO:0007669"/>
    <property type="project" value="TreeGrafter"/>
</dbReference>
<keyword evidence="7" id="KW-0539">Nucleus</keyword>
<accession>R7VFU8</accession>
<evidence type="ECO:0000256" key="9">
    <source>
        <dbReference type="SAM" id="MobiDB-lite"/>
    </source>
</evidence>
<keyword evidence="6" id="KW-0238">DNA-binding</keyword>
<dbReference type="GO" id="GO:0006357">
    <property type="term" value="P:regulation of transcription by RNA polymerase II"/>
    <property type="evidence" value="ECO:0007669"/>
    <property type="project" value="TreeGrafter"/>
</dbReference>
<dbReference type="GO" id="GO:0003700">
    <property type="term" value="F:DNA-binding transcription factor activity"/>
    <property type="evidence" value="ECO:0007669"/>
    <property type="project" value="TreeGrafter"/>
</dbReference>
<sequence length="480" mass="53234">MHWAFRPTSRDTFASFKHQQPPGDPLTPLQQLMPSPPIFRNPLAASFPVPRLGNSPALFPGHGGHVQPGIFPMPGLHSPQRCFPLKGLVWSPDRHTGLSPRSSDGCKEPGMAPKRKYRRRKLPSDAEEKAAQDKCESPDSASPSASSQGGTQKRVYSCSDCHYVTDRKNNLKRHVATMHEQCTKLLECCDEVFANKAMLREHVRRCHRHGYDCRVCGRTFCRKALLKRHVTVHSGQKDFVCGLCGYATSHKSNLDRHKRRHLPKHLRKPSFFPGVHGDMPPFSASLSGMAARQSPASDSEKQPTSAAALHPGGMPLQSLMSAFYQHQRPIRFGNGYKLPSAFKHARTPMHVRDSLMVKRKYSAFRKLMMLRCAARDPPVRPSAERASSCSSDADSEPSAAAGSDADEARAPCGGSRLRLAPTLHRCKRCACVCPSQLALSAHLEEQHPAGDDVHEPLRPLTLQQKTRKTTEDCVIDQHIA</sequence>
<dbReference type="PANTHER" id="PTHR24404:SF114">
    <property type="entry name" value="KLUMPFUSS, ISOFORM B-RELATED"/>
    <property type="match status" value="1"/>
</dbReference>
<reference evidence="13" key="1">
    <citation type="submission" date="2012-12" db="EMBL/GenBank/DDBJ databases">
        <authorList>
            <person name="Hellsten U."/>
            <person name="Grimwood J."/>
            <person name="Chapman J.A."/>
            <person name="Shapiro H."/>
            <person name="Aerts A."/>
            <person name="Otillar R.P."/>
            <person name="Terry A.Y."/>
            <person name="Boore J.L."/>
            <person name="Simakov O."/>
            <person name="Marletaz F."/>
            <person name="Cho S.-J."/>
            <person name="Edsinger-Gonzales E."/>
            <person name="Havlak P."/>
            <person name="Kuo D.-H."/>
            <person name="Larsson T."/>
            <person name="Lv J."/>
            <person name="Arendt D."/>
            <person name="Savage R."/>
            <person name="Osoegawa K."/>
            <person name="de Jong P."/>
            <person name="Lindberg D.R."/>
            <person name="Seaver E.C."/>
            <person name="Weisblat D.A."/>
            <person name="Putnam N.H."/>
            <person name="Grigoriev I.V."/>
            <person name="Rokhsar D.S."/>
        </authorList>
    </citation>
    <scope>NUCLEOTIDE SEQUENCE</scope>
    <source>
        <strain evidence="13">I ESC-2004</strain>
    </source>
</reference>
<comment type="subcellular location">
    <subcellularLocation>
        <location evidence="1">Nucleus</location>
    </subcellularLocation>
</comment>
<dbReference type="InterPro" id="IPR013087">
    <property type="entry name" value="Znf_C2H2_type"/>
</dbReference>
<dbReference type="EnsemblMetazoa" id="CapteT228339">
    <property type="protein sequence ID" value="CapteP228339"/>
    <property type="gene ID" value="CapteG228339"/>
</dbReference>
<feature type="region of interest" description="Disordered" evidence="9">
    <location>
        <begin position="1"/>
        <end position="35"/>
    </location>
</feature>
<feature type="domain" description="C2H2-type" evidence="10">
    <location>
        <begin position="156"/>
        <end position="179"/>
    </location>
</feature>
<evidence type="ECO:0000313" key="11">
    <source>
        <dbReference type="EMBL" id="ELU17447.1"/>
    </source>
</evidence>
<keyword evidence="5" id="KW-0862">Zinc</keyword>
<evidence type="ECO:0000256" key="4">
    <source>
        <dbReference type="ARBA" id="ARBA00022771"/>
    </source>
</evidence>
<keyword evidence="13" id="KW-1185">Reference proteome</keyword>
<dbReference type="HOGENOM" id="CLU_568893_0_0_1"/>
<dbReference type="InterPro" id="IPR036236">
    <property type="entry name" value="Znf_C2H2_sf"/>
</dbReference>
<reference evidence="11 13" key="2">
    <citation type="journal article" date="2013" name="Nature">
        <title>Insights into bilaterian evolution from three spiralian genomes.</title>
        <authorList>
            <person name="Simakov O."/>
            <person name="Marletaz F."/>
            <person name="Cho S.J."/>
            <person name="Edsinger-Gonzales E."/>
            <person name="Havlak P."/>
            <person name="Hellsten U."/>
            <person name="Kuo D.H."/>
            <person name="Larsson T."/>
            <person name="Lv J."/>
            <person name="Arendt D."/>
            <person name="Savage R."/>
            <person name="Osoegawa K."/>
            <person name="de Jong P."/>
            <person name="Grimwood J."/>
            <person name="Chapman J.A."/>
            <person name="Shapiro H."/>
            <person name="Aerts A."/>
            <person name="Otillar R.P."/>
            <person name="Terry A.Y."/>
            <person name="Boore J.L."/>
            <person name="Grigoriev I.V."/>
            <person name="Lindberg D.R."/>
            <person name="Seaver E.C."/>
            <person name="Weisblat D.A."/>
            <person name="Putnam N.H."/>
            <person name="Rokhsar D.S."/>
        </authorList>
    </citation>
    <scope>NUCLEOTIDE SEQUENCE</scope>
    <source>
        <strain evidence="11 13">I ESC-2004</strain>
    </source>
</reference>
<organism evidence="11">
    <name type="scientific">Capitella teleta</name>
    <name type="common">Polychaete worm</name>
    <dbReference type="NCBI Taxonomy" id="283909"/>
    <lineage>
        <taxon>Eukaryota</taxon>
        <taxon>Metazoa</taxon>
        <taxon>Spiralia</taxon>
        <taxon>Lophotrochozoa</taxon>
        <taxon>Annelida</taxon>
        <taxon>Polychaeta</taxon>
        <taxon>Sedentaria</taxon>
        <taxon>Scolecida</taxon>
        <taxon>Capitellidae</taxon>
        <taxon>Capitella</taxon>
    </lineage>
</organism>
<dbReference type="PROSITE" id="PS50157">
    <property type="entry name" value="ZINC_FINGER_C2H2_2"/>
    <property type="match status" value="3"/>
</dbReference>
<evidence type="ECO:0000313" key="12">
    <source>
        <dbReference type="EnsemblMetazoa" id="CapteP228339"/>
    </source>
</evidence>
<feature type="compositionally biased region" description="Low complexity" evidence="9">
    <location>
        <begin position="384"/>
        <end position="403"/>
    </location>
</feature>
<dbReference type="PANTHER" id="PTHR24404">
    <property type="entry name" value="ZINC FINGER PROTEIN"/>
    <property type="match status" value="1"/>
</dbReference>
<feature type="region of interest" description="Disordered" evidence="9">
    <location>
        <begin position="286"/>
        <end position="308"/>
    </location>
</feature>
<evidence type="ECO:0000256" key="5">
    <source>
        <dbReference type="ARBA" id="ARBA00022833"/>
    </source>
</evidence>
<dbReference type="OrthoDB" id="3561125at2759"/>
<feature type="compositionally biased region" description="Low complexity" evidence="9">
    <location>
        <begin position="138"/>
        <end position="147"/>
    </location>
</feature>
<evidence type="ECO:0000256" key="7">
    <source>
        <dbReference type="ARBA" id="ARBA00023242"/>
    </source>
</evidence>
<dbReference type="AlphaFoldDB" id="R7VFU8"/>
<dbReference type="GO" id="GO:0005634">
    <property type="term" value="C:nucleus"/>
    <property type="evidence" value="ECO:0007669"/>
    <property type="project" value="UniProtKB-SubCell"/>
</dbReference>
<dbReference type="SUPFAM" id="SSF57667">
    <property type="entry name" value="beta-beta-alpha zinc fingers"/>
    <property type="match status" value="2"/>
</dbReference>
<dbReference type="GO" id="GO:0008270">
    <property type="term" value="F:zinc ion binding"/>
    <property type="evidence" value="ECO:0007669"/>
    <property type="project" value="UniProtKB-KW"/>
</dbReference>
<feature type="domain" description="C2H2-type" evidence="10">
    <location>
        <begin position="239"/>
        <end position="261"/>
    </location>
</feature>
<dbReference type="InterPro" id="IPR050589">
    <property type="entry name" value="Ikaros_C2H2-ZF"/>
</dbReference>
<dbReference type="Pfam" id="PF00096">
    <property type="entry name" value="zf-C2H2"/>
    <property type="match status" value="2"/>
</dbReference>
<keyword evidence="3" id="KW-0677">Repeat</keyword>
<evidence type="ECO:0000256" key="2">
    <source>
        <dbReference type="ARBA" id="ARBA00022723"/>
    </source>
</evidence>
<proteinExistence type="predicted"/>
<evidence type="ECO:0000259" key="10">
    <source>
        <dbReference type="PROSITE" id="PS50157"/>
    </source>
</evidence>
<dbReference type="Gene3D" id="3.30.160.60">
    <property type="entry name" value="Classic Zinc Finger"/>
    <property type="match status" value="3"/>
</dbReference>
<dbReference type="FunFam" id="3.30.160.60:FF:000446">
    <property type="entry name" value="Zinc finger protein"/>
    <property type="match status" value="1"/>
</dbReference>
<evidence type="ECO:0000256" key="6">
    <source>
        <dbReference type="ARBA" id="ARBA00023125"/>
    </source>
</evidence>
<feature type="compositionally biased region" description="Basic and acidic residues" evidence="9">
    <location>
        <begin position="122"/>
        <end position="137"/>
    </location>
</feature>
<gene>
    <name evidence="11" type="ORF">CAPTEDRAFT_228339</name>
</gene>